<comment type="similarity">
    <text evidence="9">Belongs to the tetrahydrofolate dehydrogenase/cyclohydrolase family.</text>
</comment>
<evidence type="ECO:0000259" key="11">
    <source>
        <dbReference type="Pfam" id="PF02882"/>
    </source>
</evidence>
<sequence>MLIIDGKKITEGILSDLKKLPVPSGKLVVVLVGENPASRSFLRQKERVARDLGVSFELRSLPDSLSQEELERVVLLTSQDASVRGVIVQLPLPQKYNAREVIKHIDMQKDIDALREGNEGMLPPAVLSLAYILKEINFDLTHKQVVVVGHGFLIGQPIALWLKNKKCDVVVLDKDNFTPSVLKEADLIISGTGKVGLIRGEYLKEGVVVVDYGYGMQEGKVSGDVDIDSVQNTGGFATPTPGGTGPLVVVSLLVNFYGKQ</sequence>
<organism evidence="12 13">
    <name type="scientific">Candidatus Nomurabacteria bacterium CG1_02_43_90</name>
    <dbReference type="NCBI Taxonomy" id="1805281"/>
    <lineage>
        <taxon>Bacteria</taxon>
        <taxon>Candidatus Nomuraibacteriota</taxon>
    </lineage>
</organism>
<comment type="caution">
    <text evidence="12">The sequence shown here is derived from an EMBL/GenBank/DDBJ whole genome shotgun (WGS) entry which is preliminary data.</text>
</comment>
<dbReference type="GO" id="GO:0004477">
    <property type="term" value="F:methenyltetrahydrofolate cyclohydrolase activity"/>
    <property type="evidence" value="ECO:0007669"/>
    <property type="project" value="UniProtKB-UniRule"/>
</dbReference>
<comment type="function">
    <text evidence="9">Catalyzes the oxidation of 5,10-methylenetetrahydrofolate to 5,10-methenyltetrahydrofolate and then the hydrolysis of 5,10-methenyltetrahydrofolate to 10-formyltetrahydrofolate.</text>
</comment>
<proteinExistence type="inferred from homology"/>
<comment type="subunit">
    <text evidence="9">Homodimer.</text>
</comment>
<dbReference type="EC" id="3.5.4.9" evidence="9"/>
<dbReference type="GO" id="GO:0035999">
    <property type="term" value="P:tetrahydrofolate interconversion"/>
    <property type="evidence" value="ECO:0007669"/>
    <property type="project" value="UniProtKB-UniRule"/>
</dbReference>
<dbReference type="HAMAP" id="MF_01576">
    <property type="entry name" value="THF_DHG_CYH"/>
    <property type="match status" value="1"/>
</dbReference>
<dbReference type="GO" id="GO:0009086">
    <property type="term" value="P:methionine biosynthetic process"/>
    <property type="evidence" value="ECO:0007669"/>
    <property type="project" value="UniProtKB-KW"/>
</dbReference>
<feature type="domain" description="Tetrahydrofolate dehydrogenase/cyclohydrolase catalytic" evidence="10">
    <location>
        <begin position="4"/>
        <end position="112"/>
    </location>
</feature>
<evidence type="ECO:0000256" key="2">
    <source>
        <dbReference type="ARBA" id="ARBA00022563"/>
    </source>
</evidence>
<dbReference type="Pfam" id="PF00763">
    <property type="entry name" value="THF_DHG_CYH"/>
    <property type="match status" value="1"/>
</dbReference>
<dbReference type="EMBL" id="MNVN01000016">
    <property type="protein sequence ID" value="OIO30516.1"/>
    <property type="molecule type" value="Genomic_DNA"/>
</dbReference>
<dbReference type="GO" id="GO:0006164">
    <property type="term" value="P:purine nucleotide biosynthetic process"/>
    <property type="evidence" value="ECO:0007669"/>
    <property type="project" value="UniProtKB-KW"/>
</dbReference>
<dbReference type="Proteomes" id="UP000181992">
    <property type="component" value="Unassembled WGS sequence"/>
</dbReference>
<evidence type="ECO:0000256" key="9">
    <source>
        <dbReference type="HAMAP-Rule" id="MF_01576"/>
    </source>
</evidence>
<comment type="caution">
    <text evidence="9">Lacks conserved residue(s) required for the propagation of feature annotation.</text>
</comment>
<dbReference type="InterPro" id="IPR020630">
    <property type="entry name" value="THF_DH/CycHdrlase_cat_dom"/>
</dbReference>
<keyword evidence="2 9" id="KW-0554">One-carbon metabolism</keyword>
<dbReference type="SUPFAM" id="SSF51735">
    <property type="entry name" value="NAD(P)-binding Rossmann-fold domains"/>
    <property type="match status" value="1"/>
</dbReference>
<evidence type="ECO:0000256" key="4">
    <source>
        <dbReference type="ARBA" id="ARBA00022801"/>
    </source>
</evidence>
<feature type="domain" description="Tetrahydrofolate dehydrogenase/cyclohydrolase NAD(P)-binding" evidence="11">
    <location>
        <begin position="128"/>
        <end position="256"/>
    </location>
</feature>
<dbReference type="InterPro" id="IPR000672">
    <property type="entry name" value="THF_DH/CycHdrlase"/>
</dbReference>
<comment type="pathway">
    <text evidence="1 9">One-carbon metabolism; tetrahydrofolate interconversion.</text>
</comment>
<dbReference type="InterPro" id="IPR046346">
    <property type="entry name" value="Aminoacid_DH-like_N_sf"/>
</dbReference>
<dbReference type="GO" id="GO:0000105">
    <property type="term" value="P:L-histidine biosynthetic process"/>
    <property type="evidence" value="ECO:0007669"/>
    <property type="project" value="UniProtKB-KW"/>
</dbReference>
<evidence type="ECO:0000259" key="10">
    <source>
        <dbReference type="Pfam" id="PF00763"/>
    </source>
</evidence>
<accession>A0A1J4V049</accession>
<dbReference type="AlphaFoldDB" id="A0A1J4V049"/>
<dbReference type="Gene3D" id="3.40.50.720">
    <property type="entry name" value="NAD(P)-binding Rossmann-like Domain"/>
    <property type="match status" value="1"/>
</dbReference>
<protein>
    <recommendedName>
        <fullName evidence="9">Bifunctional protein FolD</fullName>
    </recommendedName>
    <domain>
        <recommendedName>
            <fullName evidence="9">Methylenetetrahydrofolate dehydrogenase</fullName>
            <ecNumber evidence="9">1.5.1.5</ecNumber>
        </recommendedName>
    </domain>
    <domain>
        <recommendedName>
            <fullName evidence="9">Methenyltetrahydrofolate cyclohydrolase</fullName>
            <ecNumber evidence="9">3.5.4.9</ecNumber>
        </recommendedName>
    </domain>
</protein>
<name>A0A1J4V049_9BACT</name>
<dbReference type="InterPro" id="IPR036291">
    <property type="entry name" value="NAD(P)-bd_dom_sf"/>
</dbReference>
<keyword evidence="7 9" id="KW-0486">Methionine biosynthesis</keyword>
<evidence type="ECO:0000256" key="6">
    <source>
        <dbReference type="ARBA" id="ARBA00023002"/>
    </source>
</evidence>
<dbReference type="UniPathway" id="UPA00193"/>
<evidence type="ECO:0000256" key="1">
    <source>
        <dbReference type="ARBA" id="ARBA00004777"/>
    </source>
</evidence>
<keyword evidence="6 9" id="KW-0560">Oxidoreductase</keyword>
<dbReference type="STRING" id="1805281.AUJ77_02995"/>
<keyword evidence="9" id="KW-0028">Amino-acid biosynthesis</keyword>
<evidence type="ECO:0000313" key="13">
    <source>
        <dbReference type="Proteomes" id="UP000181992"/>
    </source>
</evidence>
<comment type="catalytic activity">
    <reaction evidence="9">
        <text>(6R)-5,10-methenyltetrahydrofolate + H2O = (6R)-10-formyltetrahydrofolate + H(+)</text>
        <dbReference type="Rhea" id="RHEA:23700"/>
        <dbReference type="ChEBI" id="CHEBI:15377"/>
        <dbReference type="ChEBI" id="CHEBI:15378"/>
        <dbReference type="ChEBI" id="CHEBI:57455"/>
        <dbReference type="ChEBI" id="CHEBI:195366"/>
        <dbReference type="EC" id="3.5.4.9"/>
    </reaction>
</comment>
<evidence type="ECO:0000256" key="5">
    <source>
        <dbReference type="ARBA" id="ARBA00022857"/>
    </source>
</evidence>
<dbReference type="EC" id="1.5.1.5" evidence="9"/>
<evidence type="ECO:0000256" key="8">
    <source>
        <dbReference type="ARBA" id="ARBA00023268"/>
    </source>
</evidence>
<keyword evidence="9" id="KW-0368">Histidine biosynthesis</keyword>
<dbReference type="Gene3D" id="3.40.50.10860">
    <property type="entry name" value="Leucine Dehydrogenase, chain A, domain 1"/>
    <property type="match status" value="1"/>
</dbReference>
<dbReference type="GO" id="GO:0005829">
    <property type="term" value="C:cytosol"/>
    <property type="evidence" value="ECO:0007669"/>
    <property type="project" value="TreeGrafter"/>
</dbReference>
<comment type="catalytic activity">
    <reaction evidence="9">
        <text>(6R)-5,10-methylene-5,6,7,8-tetrahydrofolate + NADP(+) = (6R)-5,10-methenyltetrahydrofolate + NADPH</text>
        <dbReference type="Rhea" id="RHEA:22812"/>
        <dbReference type="ChEBI" id="CHEBI:15636"/>
        <dbReference type="ChEBI" id="CHEBI:57455"/>
        <dbReference type="ChEBI" id="CHEBI:57783"/>
        <dbReference type="ChEBI" id="CHEBI:58349"/>
        <dbReference type="EC" id="1.5.1.5"/>
    </reaction>
</comment>
<feature type="binding site" evidence="9">
    <location>
        <begin position="149"/>
        <end position="151"/>
    </location>
    <ligand>
        <name>NADP(+)</name>
        <dbReference type="ChEBI" id="CHEBI:58349"/>
    </ligand>
</feature>
<evidence type="ECO:0000256" key="3">
    <source>
        <dbReference type="ARBA" id="ARBA00022755"/>
    </source>
</evidence>
<evidence type="ECO:0000313" key="12">
    <source>
        <dbReference type="EMBL" id="OIO30516.1"/>
    </source>
</evidence>
<reference evidence="12 13" key="1">
    <citation type="journal article" date="2016" name="Environ. Microbiol.">
        <title>Genomic resolution of a cold subsurface aquifer community provides metabolic insights for novel microbes adapted to high CO concentrations.</title>
        <authorList>
            <person name="Probst A.J."/>
            <person name="Castelle C.J."/>
            <person name="Singh A."/>
            <person name="Brown C.T."/>
            <person name="Anantharaman K."/>
            <person name="Sharon I."/>
            <person name="Hug L.A."/>
            <person name="Burstein D."/>
            <person name="Emerson J.B."/>
            <person name="Thomas B.C."/>
            <person name="Banfield J.F."/>
        </authorList>
    </citation>
    <scope>NUCLEOTIDE SEQUENCE [LARGE SCALE GENOMIC DNA]</scope>
    <source>
        <strain evidence="12">CG1_02_43_90</strain>
    </source>
</reference>
<keyword evidence="4 9" id="KW-0378">Hydrolase</keyword>
<dbReference type="Pfam" id="PF02882">
    <property type="entry name" value="THF_DHG_CYH_C"/>
    <property type="match status" value="1"/>
</dbReference>
<keyword evidence="3 9" id="KW-0658">Purine biosynthesis</keyword>
<dbReference type="GO" id="GO:0004488">
    <property type="term" value="F:methylenetetrahydrofolate dehydrogenase (NADP+) activity"/>
    <property type="evidence" value="ECO:0007669"/>
    <property type="project" value="UniProtKB-UniRule"/>
</dbReference>
<gene>
    <name evidence="9" type="primary">folD</name>
    <name evidence="12" type="ORF">AUJ77_02995</name>
</gene>
<evidence type="ECO:0000256" key="7">
    <source>
        <dbReference type="ARBA" id="ARBA00023167"/>
    </source>
</evidence>
<dbReference type="PRINTS" id="PR00085">
    <property type="entry name" value="THFDHDRGNASE"/>
</dbReference>
<dbReference type="PANTHER" id="PTHR48099:SF5">
    <property type="entry name" value="C-1-TETRAHYDROFOLATE SYNTHASE, CYTOPLASMIC"/>
    <property type="match status" value="1"/>
</dbReference>
<dbReference type="PANTHER" id="PTHR48099">
    <property type="entry name" value="C-1-TETRAHYDROFOLATE SYNTHASE, CYTOPLASMIC-RELATED"/>
    <property type="match status" value="1"/>
</dbReference>
<dbReference type="SUPFAM" id="SSF53223">
    <property type="entry name" value="Aminoacid dehydrogenase-like, N-terminal domain"/>
    <property type="match status" value="1"/>
</dbReference>
<dbReference type="InterPro" id="IPR020631">
    <property type="entry name" value="THF_DH/CycHdrlase_NAD-bd_dom"/>
</dbReference>
<keyword evidence="8 9" id="KW-0511">Multifunctional enzyme</keyword>
<keyword evidence="5 9" id="KW-0521">NADP</keyword>